<reference evidence="12 13" key="1">
    <citation type="submission" date="2015-12" db="EMBL/GenBank/DDBJ databases">
        <title>Draft genome of Thermovenabulum gondwanense isolated from a red thermophilic microbial mat colonisisng an outflow channel of a bore well.</title>
        <authorList>
            <person name="Patel B.K."/>
        </authorList>
    </citation>
    <scope>NUCLEOTIDE SEQUENCE [LARGE SCALE GENOMIC DNA]</scope>
    <source>
        <strain evidence="12 13">R270</strain>
    </source>
</reference>
<feature type="domain" description="Thiolase C-terminal" evidence="11">
    <location>
        <begin position="274"/>
        <end position="394"/>
    </location>
</feature>
<evidence type="ECO:0000256" key="1">
    <source>
        <dbReference type="ARBA" id="ARBA00010982"/>
    </source>
</evidence>
<dbReference type="InterPro" id="IPR020610">
    <property type="entry name" value="Thiolase_AS"/>
</dbReference>
<sequence length="397" mass="42830">MKEVVITSAVRTPIGKIGGYFKDISAENLMSLVLNEVVNRAELKKDMVDEIIIGQTKQSSDAPNIARVSGLKAGFPEKIPAYTVHRQCASGMQAVVNSFFEIYCGYADIVLAGGVESMSTAPYYLRNARFGYIAGNGELVDPNTESQPKSQPEEIYGSFNMGITAENLSEIYGISRSEQDEFALNSHIKAVKALETGTFSKEIIPVMINLKGEQRFVYIDEGPRKDTSIEKLSKLKPVFKENGTVTAGNSSMRSDGAAALVLMSMEKAKELKIKPLAKIISFSAAGVDPRIMGIGPVPATLEALKKAGLTLKDIELIELNEAFAAQSIAVIKELNLNAEIVNVNGGAIALGHPLGCSGARIIITLLYEMKRRKVRYGLATICVAGGMGMSIILENIE</sequence>
<comment type="similarity">
    <text evidence="1 9">Belongs to the thiolase-like superfamily. Thiolase family.</text>
</comment>
<evidence type="ECO:0000256" key="7">
    <source>
        <dbReference type="ARBA" id="ARBA00051550"/>
    </source>
</evidence>
<dbReference type="GO" id="GO:0003985">
    <property type="term" value="F:acetyl-CoA C-acetyltransferase activity"/>
    <property type="evidence" value="ECO:0007669"/>
    <property type="project" value="UniProtKB-EC"/>
</dbReference>
<protein>
    <recommendedName>
        <fullName evidence="6">Acetyl-CoA acetyltransferase</fullName>
        <ecNumber evidence="2">2.3.1.9</ecNumber>
    </recommendedName>
    <alternativeName>
        <fullName evidence="5">Acetoacetyl-CoA thiolase</fullName>
    </alternativeName>
</protein>
<dbReference type="InterPro" id="IPR016039">
    <property type="entry name" value="Thiolase-like"/>
</dbReference>
<dbReference type="Gene3D" id="3.40.47.10">
    <property type="match status" value="2"/>
</dbReference>
<dbReference type="EMBL" id="LOHZ01000015">
    <property type="protein sequence ID" value="KYO68618.1"/>
    <property type="molecule type" value="Genomic_DNA"/>
</dbReference>
<evidence type="ECO:0000256" key="3">
    <source>
        <dbReference type="ARBA" id="ARBA00022679"/>
    </source>
</evidence>
<keyword evidence="13" id="KW-1185">Reference proteome</keyword>
<proteinExistence type="inferred from homology"/>
<evidence type="ECO:0000256" key="5">
    <source>
        <dbReference type="ARBA" id="ARBA00030755"/>
    </source>
</evidence>
<dbReference type="PROSITE" id="PS00737">
    <property type="entry name" value="THIOLASE_2"/>
    <property type="match status" value="1"/>
</dbReference>
<comment type="caution">
    <text evidence="12">The sequence shown here is derived from an EMBL/GenBank/DDBJ whole genome shotgun (WGS) entry which is preliminary data.</text>
</comment>
<dbReference type="RefSeq" id="WP_068747323.1">
    <property type="nucleotide sequence ID" value="NZ_LOHZ01000015.1"/>
</dbReference>
<keyword evidence="4 9" id="KW-0012">Acyltransferase</keyword>
<evidence type="ECO:0000256" key="4">
    <source>
        <dbReference type="ARBA" id="ARBA00023315"/>
    </source>
</evidence>
<feature type="active site" description="Proton acceptor" evidence="8">
    <location>
        <position position="382"/>
    </location>
</feature>
<dbReference type="PROSITE" id="PS00099">
    <property type="entry name" value="THIOLASE_3"/>
    <property type="match status" value="1"/>
</dbReference>
<evidence type="ECO:0000256" key="2">
    <source>
        <dbReference type="ARBA" id="ARBA00012705"/>
    </source>
</evidence>
<evidence type="ECO:0000256" key="8">
    <source>
        <dbReference type="PIRSR" id="PIRSR000429-1"/>
    </source>
</evidence>
<dbReference type="InterPro" id="IPR020613">
    <property type="entry name" value="Thiolase_CS"/>
</dbReference>
<dbReference type="EC" id="2.3.1.9" evidence="2"/>
<feature type="active site" description="Acyl-thioester intermediate" evidence="8">
    <location>
        <position position="88"/>
    </location>
</feature>
<dbReference type="PANTHER" id="PTHR18919:SF107">
    <property type="entry name" value="ACETYL-COA ACETYLTRANSFERASE, CYTOSOLIC"/>
    <property type="match status" value="1"/>
</dbReference>
<gene>
    <name evidence="12" type="primary">thlA_1</name>
    <name evidence="12" type="ORF">ATZ99_01270</name>
</gene>
<dbReference type="Proteomes" id="UP000075737">
    <property type="component" value="Unassembled WGS sequence"/>
</dbReference>
<dbReference type="PANTHER" id="PTHR18919">
    <property type="entry name" value="ACETYL-COA C-ACYLTRANSFERASE"/>
    <property type="match status" value="1"/>
</dbReference>
<accession>A0A162N017</accession>
<keyword evidence="3 9" id="KW-0808">Transferase</keyword>
<dbReference type="InterPro" id="IPR020616">
    <property type="entry name" value="Thiolase_N"/>
</dbReference>
<feature type="active site" description="Proton acceptor" evidence="8">
    <location>
        <position position="352"/>
    </location>
</feature>
<dbReference type="FunFam" id="3.40.47.10:FF:000010">
    <property type="entry name" value="Acetyl-CoA acetyltransferase (Thiolase)"/>
    <property type="match status" value="1"/>
</dbReference>
<dbReference type="InterPro" id="IPR002155">
    <property type="entry name" value="Thiolase"/>
</dbReference>
<evidence type="ECO:0000313" key="12">
    <source>
        <dbReference type="EMBL" id="KYO68618.1"/>
    </source>
</evidence>
<dbReference type="PATRIC" id="fig|520767.4.peg.134"/>
<dbReference type="AlphaFoldDB" id="A0A162N017"/>
<dbReference type="NCBIfam" id="TIGR01930">
    <property type="entry name" value="AcCoA-C-Actrans"/>
    <property type="match status" value="1"/>
</dbReference>
<feature type="domain" description="Thiolase N-terminal" evidence="10">
    <location>
        <begin position="4"/>
        <end position="265"/>
    </location>
</feature>
<comment type="catalytic activity">
    <reaction evidence="7">
        <text>2 acetyl-CoA = acetoacetyl-CoA + CoA</text>
        <dbReference type="Rhea" id="RHEA:21036"/>
        <dbReference type="ChEBI" id="CHEBI:57286"/>
        <dbReference type="ChEBI" id="CHEBI:57287"/>
        <dbReference type="ChEBI" id="CHEBI:57288"/>
        <dbReference type="EC" id="2.3.1.9"/>
    </reaction>
</comment>
<dbReference type="PIRSF" id="PIRSF000429">
    <property type="entry name" value="Ac-CoA_Ac_transf"/>
    <property type="match status" value="1"/>
</dbReference>
<name>A0A162N017_9FIRM</name>
<dbReference type="Pfam" id="PF02803">
    <property type="entry name" value="Thiolase_C"/>
    <property type="match status" value="1"/>
</dbReference>
<dbReference type="STRING" id="520767.ATZ99_01270"/>
<dbReference type="CDD" id="cd00751">
    <property type="entry name" value="thiolase"/>
    <property type="match status" value="1"/>
</dbReference>
<dbReference type="SUPFAM" id="SSF53901">
    <property type="entry name" value="Thiolase-like"/>
    <property type="match status" value="2"/>
</dbReference>
<evidence type="ECO:0000259" key="10">
    <source>
        <dbReference type="Pfam" id="PF00108"/>
    </source>
</evidence>
<dbReference type="OrthoDB" id="56116at2"/>
<evidence type="ECO:0000256" key="6">
    <source>
        <dbReference type="ARBA" id="ARBA00044137"/>
    </source>
</evidence>
<dbReference type="Pfam" id="PF00108">
    <property type="entry name" value="Thiolase_N"/>
    <property type="match status" value="1"/>
</dbReference>
<evidence type="ECO:0000256" key="9">
    <source>
        <dbReference type="RuleBase" id="RU003557"/>
    </source>
</evidence>
<evidence type="ECO:0000313" key="13">
    <source>
        <dbReference type="Proteomes" id="UP000075737"/>
    </source>
</evidence>
<organism evidence="12 13">
    <name type="scientific">Thermovenabulum gondwanense</name>
    <dbReference type="NCBI Taxonomy" id="520767"/>
    <lineage>
        <taxon>Bacteria</taxon>
        <taxon>Bacillati</taxon>
        <taxon>Bacillota</taxon>
        <taxon>Clostridia</taxon>
        <taxon>Thermosediminibacterales</taxon>
        <taxon>Thermosediminibacteraceae</taxon>
        <taxon>Thermovenabulum</taxon>
    </lineage>
</organism>
<dbReference type="InterPro" id="IPR020617">
    <property type="entry name" value="Thiolase_C"/>
</dbReference>
<evidence type="ECO:0000259" key="11">
    <source>
        <dbReference type="Pfam" id="PF02803"/>
    </source>
</evidence>